<dbReference type="InterPro" id="IPR012676">
    <property type="entry name" value="TGS-like"/>
</dbReference>
<gene>
    <name evidence="5" type="primary">C02F5.3</name>
    <name evidence="5" type="ORF">Tcan_04484</name>
</gene>
<dbReference type="GO" id="GO:0005525">
    <property type="term" value="F:GTP binding"/>
    <property type="evidence" value="ECO:0007669"/>
    <property type="project" value="UniProtKB-KW"/>
</dbReference>
<dbReference type="Pfam" id="PF16897">
    <property type="entry name" value="MMR_HSR1_Xtn"/>
    <property type="match status" value="1"/>
</dbReference>
<evidence type="ECO:0000259" key="4">
    <source>
        <dbReference type="PROSITE" id="PS51880"/>
    </source>
</evidence>
<dbReference type="SUPFAM" id="SSF52540">
    <property type="entry name" value="P-loop containing nucleoside triphosphate hydrolases"/>
    <property type="match status" value="2"/>
</dbReference>
<protein>
    <submittedName>
        <fullName evidence="5">Putative GTP-binding protein C02F5.3</fullName>
    </submittedName>
</protein>
<dbReference type="Gene3D" id="3.40.50.300">
    <property type="entry name" value="P-loop containing nucleotide triphosphate hydrolases"/>
    <property type="match status" value="1"/>
</dbReference>
<feature type="domain" description="TGS" evidence="4">
    <location>
        <begin position="333"/>
        <end position="410"/>
    </location>
</feature>
<dbReference type="InterPro" id="IPR027417">
    <property type="entry name" value="P-loop_NTPase"/>
</dbReference>
<keyword evidence="2" id="KW-0342">GTP-binding</keyword>
<dbReference type="InterPro" id="IPR005225">
    <property type="entry name" value="Small_GTP-bd"/>
</dbReference>
<feature type="domain" description="OBG-type G" evidence="3">
    <location>
        <begin position="133"/>
        <end position="333"/>
    </location>
</feature>
<dbReference type="InterPro" id="IPR006074">
    <property type="entry name" value="GTP1-OBG_CS"/>
</dbReference>
<dbReference type="PROSITE" id="PS51880">
    <property type="entry name" value="TGS"/>
    <property type="match status" value="1"/>
</dbReference>
<dbReference type="PRINTS" id="PR00326">
    <property type="entry name" value="GTP1OBG"/>
</dbReference>
<dbReference type="Proteomes" id="UP000031036">
    <property type="component" value="Unassembled WGS sequence"/>
</dbReference>
<evidence type="ECO:0000313" key="6">
    <source>
        <dbReference type="Proteomes" id="UP000031036"/>
    </source>
</evidence>
<dbReference type="NCBIfam" id="TIGR00231">
    <property type="entry name" value="small_GTP"/>
    <property type="match status" value="2"/>
</dbReference>
<dbReference type="Gene3D" id="6.10.140.1070">
    <property type="match status" value="1"/>
</dbReference>
<comment type="caution">
    <text evidence="5">The sequence shown here is derived from an EMBL/GenBank/DDBJ whole genome shotgun (WGS) entry which is preliminary data.</text>
</comment>
<dbReference type="OrthoDB" id="1708588at2759"/>
<keyword evidence="6" id="KW-1185">Reference proteome</keyword>
<evidence type="ECO:0000259" key="3">
    <source>
        <dbReference type="PROSITE" id="PS51710"/>
    </source>
</evidence>
<dbReference type="InterPro" id="IPR012675">
    <property type="entry name" value="Beta-grasp_dom_sf"/>
</dbReference>
<dbReference type="Pfam" id="PF02824">
    <property type="entry name" value="TGS"/>
    <property type="match status" value="1"/>
</dbReference>
<dbReference type="Gene3D" id="3.10.20.30">
    <property type="match status" value="1"/>
</dbReference>
<dbReference type="SUPFAM" id="SSF81271">
    <property type="entry name" value="TGS-like"/>
    <property type="match status" value="1"/>
</dbReference>
<dbReference type="EMBL" id="JPKZ01004118">
    <property type="protein sequence ID" value="KHN72033.1"/>
    <property type="molecule type" value="Genomic_DNA"/>
</dbReference>
<dbReference type="PANTHER" id="PTHR43127">
    <property type="entry name" value="DEVELOPMENTALLY-REGULATED GTP-BINDING PROTEIN 2"/>
    <property type="match status" value="1"/>
</dbReference>
<feature type="domain" description="OBG-type G" evidence="3">
    <location>
        <begin position="64"/>
        <end position="129"/>
    </location>
</feature>
<dbReference type="PROSITE" id="PS00905">
    <property type="entry name" value="GTP1_OBG"/>
    <property type="match status" value="1"/>
</dbReference>
<dbReference type="CDD" id="cd01896">
    <property type="entry name" value="DRG"/>
    <property type="match status" value="1"/>
</dbReference>
<keyword evidence="1" id="KW-0547">Nucleotide-binding</keyword>
<dbReference type="InterPro" id="IPR004095">
    <property type="entry name" value="TGS"/>
</dbReference>
<dbReference type="InterPro" id="IPR031167">
    <property type="entry name" value="G_OBG"/>
</dbReference>
<dbReference type="STRING" id="6265.A0A0B2URK0"/>
<dbReference type="InterPro" id="IPR045001">
    <property type="entry name" value="DRG"/>
</dbReference>
<evidence type="ECO:0000256" key="1">
    <source>
        <dbReference type="ARBA" id="ARBA00022741"/>
    </source>
</evidence>
<dbReference type="OMA" id="DVCDQVH"/>
<organism evidence="5 6">
    <name type="scientific">Toxocara canis</name>
    <name type="common">Canine roundworm</name>
    <dbReference type="NCBI Taxonomy" id="6265"/>
    <lineage>
        <taxon>Eukaryota</taxon>
        <taxon>Metazoa</taxon>
        <taxon>Ecdysozoa</taxon>
        <taxon>Nematoda</taxon>
        <taxon>Chromadorea</taxon>
        <taxon>Rhabditida</taxon>
        <taxon>Spirurina</taxon>
        <taxon>Ascaridomorpha</taxon>
        <taxon>Ascaridoidea</taxon>
        <taxon>Toxocaridae</taxon>
        <taxon>Toxocara</taxon>
    </lineage>
</organism>
<dbReference type="CDD" id="cd17231">
    <property type="entry name" value="TGS_DRG2"/>
    <property type="match status" value="1"/>
</dbReference>
<accession>A0A0B2URK0</accession>
<dbReference type="InterPro" id="IPR006073">
    <property type="entry name" value="GTP-bd"/>
</dbReference>
<evidence type="ECO:0000313" key="5">
    <source>
        <dbReference type="EMBL" id="KHN72033.1"/>
    </source>
</evidence>
<dbReference type="PROSITE" id="PS51710">
    <property type="entry name" value="G_OBG"/>
    <property type="match status" value="2"/>
</dbReference>
<evidence type="ECO:0000256" key="2">
    <source>
        <dbReference type="ARBA" id="ARBA00023134"/>
    </source>
</evidence>
<dbReference type="Pfam" id="PF01926">
    <property type="entry name" value="MMR_HSR1"/>
    <property type="match status" value="2"/>
</dbReference>
<dbReference type="InterPro" id="IPR031662">
    <property type="entry name" value="GTP-binding_2"/>
</dbReference>
<dbReference type="GO" id="GO:0003924">
    <property type="term" value="F:GTPase activity"/>
    <property type="evidence" value="ECO:0007669"/>
    <property type="project" value="InterPro"/>
</dbReference>
<dbReference type="AlphaFoldDB" id="A0A0B2URK0"/>
<proteinExistence type="predicted"/>
<sequence length="411" mass="45543">MGILEKIQEIEREINRTQKNKATEYHLGLLKAKLARYRQQLLEPTTKGGSSKGEGFDVMKSGDARVAMVGFPSVGKSTLLSELTTTRSETAAYEFTTLTCIPGVIEHEGANIQLLDLPGIIEGASQGKGSPFPFCSLVGFPSVGKSTLLSELTTTRSETAAYEFTTLTCIPGVIEHEGANIQLLDLPGIIEGASQGKGRGRQVIAVAKTADLILMMLDAVKGEVQQKKIGGVKFTHTVPLTHCHEKLVMTILHDYKIFNADVVFRDDCTVDELIDVIQGNRVYIPCLYVYNKIDQISLEEVDRLAHQEHSIVISCEMRLNMDYMVEMIWEYLALIRIYTKKPGNPPDLGPTDGIILRRGASVEHACHALHRTLASQFRYAIVWGTSTKFSPQRVGIHHKLDHEDVVQIVKK</sequence>
<name>A0A0B2URK0_TOXCA</name>
<dbReference type="FunFam" id="3.10.20.30:FF:000016">
    <property type="entry name" value="Developmentally-regulated GTP-binding protein 2"/>
    <property type="match status" value="1"/>
</dbReference>
<reference evidence="5 6" key="1">
    <citation type="submission" date="2014-11" db="EMBL/GenBank/DDBJ databases">
        <title>Genetic blueprint of the zoonotic pathogen Toxocara canis.</title>
        <authorList>
            <person name="Zhu X.-Q."/>
            <person name="Korhonen P.K."/>
            <person name="Cai H."/>
            <person name="Young N.D."/>
            <person name="Nejsum P."/>
            <person name="von Samson-Himmelstjerna G."/>
            <person name="Boag P.R."/>
            <person name="Tan P."/>
            <person name="Li Q."/>
            <person name="Min J."/>
            <person name="Yang Y."/>
            <person name="Wang X."/>
            <person name="Fang X."/>
            <person name="Hall R.S."/>
            <person name="Hofmann A."/>
            <person name="Sternberg P.W."/>
            <person name="Jex A.R."/>
            <person name="Gasser R.B."/>
        </authorList>
    </citation>
    <scope>NUCLEOTIDE SEQUENCE [LARGE SCALE GENOMIC DNA]</scope>
    <source>
        <strain evidence="5">PN_DK_2014</strain>
    </source>
</reference>